<evidence type="ECO:0000313" key="1">
    <source>
        <dbReference type="EMBL" id="CAD8204820.1"/>
    </source>
</evidence>
<protein>
    <submittedName>
        <fullName evidence="1">Uncharacterized protein</fullName>
    </submittedName>
</protein>
<reference evidence="1" key="1">
    <citation type="submission" date="2021-01" db="EMBL/GenBank/DDBJ databases">
        <authorList>
            <consortium name="Genoscope - CEA"/>
            <person name="William W."/>
        </authorList>
    </citation>
    <scope>NUCLEOTIDE SEQUENCE</scope>
</reference>
<name>A0A8S1XUD5_9CILI</name>
<proteinExistence type="predicted"/>
<sequence length="73" mass="8861">MRQILILLRKLWYQHKSIILKYGAFELEQLNQQKICKGMLIGLIFQLIVKDRKLLFFWWARQGNKMLAIIELN</sequence>
<dbReference type="EMBL" id="CAJJDO010000138">
    <property type="protein sequence ID" value="CAD8204820.1"/>
    <property type="molecule type" value="Genomic_DNA"/>
</dbReference>
<organism evidence="1 2">
    <name type="scientific">Paramecium pentaurelia</name>
    <dbReference type="NCBI Taxonomy" id="43138"/>
    <lineage>
        <taxon>Eukaryota</taxon>
        <taxon>Sar</taxon>
        <taxon>Alveolata</taxon>
        <taxon>Ciliophora</taxon>
        <taxon>Intramacronucleata</taxon>
        <taxon>Oligohymenophorea</taxon>
        <taxon>Peniculida</taxon>
        <taxon>Parameciidae</taxon>
        <taxon>Paramecium</taxon>
    </lineage>
</organism>
<dbReference type="Proteomes" id="UP000689195">
    <property type="component" value="Unassembled WGS sequence"/>
</dbReference>
<gene>
    <name evidence="1" type="ORF">PPENT_87.1.T1380110</name>
</gene>
<comment type="caution">
    <text evidence="1">The sequence shown here is derived from an EMBL/GenBank/DDBJ whole genome shotgun (WGS) entry which is preliminary data.</text>
</comment>
<evidence type="ECO:0000313" key="2">
    <source>
        <dbReference type="Proteomes" id="UP000689195"/>
    </source>
</evidence>
<keyword evidence="2" id="KW-1185">Reference proteome</keyword>
<accession>A0A8S1XUD5</accession>
<dbReference type="AlphaFoldDB" id="A0A8S1XUD5"/>